<dbReference type="EMBL" id="JAYKXP010000039">
    <property type="protein sequence ID" value="KAK7039212.1"/>
    <property type="molecule type" value="Genomic_DNA"/>
</dbReference>
<dbReference type="AlphaFoldDB" id="A0AAW0CL53"/>
<keyword evidence="2" id="KW-1185">Reference proteome</keyword>
<protein>
    <submittedName>
        <fullName evidence="1">Uncharacterized protein</fullName>
    </submittedName>
</protein>
<comment type="caution">
    <text evidence="1">The sequence shown here is derived from an EMBL/GenBank/DDBJ whole genome shotgun (WGS) entry which is preliminary data.</text>
</comment>
<proteinExistence type="predicted"/>
<sequence>MKSVKSIPLSELKIKASSGSQTALLQLGKRASQRPQLLLEVLPVFLNHLPFPLPKFAALKETQRDERLASARHSLVALGEALESSDALGYPKVLDEIEARWDQLREWISFLSNTFIITDSSSFASQPLPADEDRDELHRALARLMSAFIVARRTMALLFQQPSIFPIAIQLYIIAAQNPPFSLAENKTQEDTLLYCSRVFNGIQMHNPNEFDWMNGMLGALNSTSPSLASGVLRRIIHEISKPTTEEFNSRSLKQALTILSNCTINSMPFNLAFIDRRSIYWVCLTMRRISGRKARFFQEDFYYIADCLKLCAMYLEQCFRDFGHAAVIQALQGKLLSSLLKSADFILVDQKNRSQGFQSSLATVYKNLLHITAGYAMYYSVAVVLRKSLRCIEERRHAEHSKSRALDSDFKAFKRAVEDRITVGYEWSMHGMNYCANSSIVKNSNGISIRKHAKRSGRSGSTKAVGSRLPPMMDMRDKHFSGWLVQQYILQMRPTLLSQQAKHRKKLALPPTEPLVSVLDYTEFPCKVDTITISNAKAMAPDAAWNKLLVEAREKIDEDPLVLSLIPNRYDPETWVGFGKVVAP</sequence>
<gene>
    <name evidence="1" type="ORF">VNI00_010117</name>
</gene>
<dbReference type="Proteomes" id="UP001383192">
    <property type="component" value="Unassembled WGS sequence"/>
</dbReference>
<reference evidence="1 2" key="1">
    <citation type="submission" date="2024-01" db="EMBL/GenBank/DDBJ databases">
        <title>A draft genome for a cacao thread blight-causing isolate of Paramarasmius palmivorus.</title>
        <authorList>
            <person name="Baruah I.K."/>
            <person name="Bukari Y."/>
            <person name="Amoako-Attah I."/>
            <person name="Meinhardt L.W."/>
            <person name="Bailey B.A."/>
            <person name="Cohen S.P."/>
        </authorList>
    </citation>
    <scope>NUCLEOTIDE SEQUENCE [LARGE SCALE GENOMIC DNA]</scope>
    <source>
        <strain evidence="1 2">GH-12</strain>
    </source>
</reference>
<accession>A0AAW0CL53</accession>
<organism evidence="1 2">
    <name type="scientific">Paramarasmius palmivorus</name>
    <dbReference type="NCBI Taxonomy" id="297713"/>
    <lineage>
        <taxon>Eukaryota</taxon>
        <taxon>Fungi</taxon>
        <taxon>Dikarya</taxon>
        <taxon>Basidiomycota</taxon>
        <taxon>Agaricomycotina</taxon>
        <taxon>Agaricomycetes</taxon>
        <taxon>Agaricomycetidae</taxon>
        <taxon>Agaricales</taxon>
        <taxon>Marasmiineae</taxon>
        <taxon>Marasmiaceae</taxon>
        <taxon>Paramarasmius</taxon>
    </lineage>
</organism>
<evidence type="ECO:0000313" key="1">
    <source>
        <dbReference type="EMBL" id="KAK7039212.1"/>
    </source>
</evidence>
<name>A0AAW0CL53_9AGAR</name>
<evidence type="ECO:0000313" key="2">
    <source>
        <dbReference type="Proteomes" id="UP001383192"/>
    </source>
</evidence>